<dbReference type="Gene3D" id="3.40.720.10">
    <property type="entry name" value="Alkaline Phosphatase, subunit A"/>
    <property type="match status" value="1"/>
</dbReference>
<dbReference type="InterPro" id="IPR024607">
    <property type="entry name" value="Sulfatase_CS"/>
</dbReference>
<comment type="similarity">
    <text evidence="2">Belongs to the sulfatase family.</text>
</comment>
<reference evidence="9 10" key="1">
    <citation type="submission" date="2019-02" db="EMBL/GenBank/DDBJ databases">
        <title>Deep-cultivation of Planctomycetes and their phenomic and genomic characterization uncovers novel biology.</title>
        <authorList>
            <person name="Wiegand S."/>
            <person name="Jogler M."/>
            <person name="Boedeker C."/>
            <person name="Pinto D."/>
            <person name="Vollmers J."/>
            <person name="Rivas-Marin E."/>
            <person name="Kohn T."/>
            <person name="Peeters S.H."/>
            <person name="Heuer A."/>
            <person name="Rast P."/>
            <person name="Oberbeckmann S."/>
            <person name="Bunk B."/>
            <person name="Jeske O."/>
            <person name="Meyerdierks A."/>
            <person name="Storesund J.E."/>
            <person name="Kallscheuer N."/>
            <person name="Luecker S."/>
            <person name="Lage O.M."/>
            <person name="Pohl T."/>
            <person name="Merkel B.J."/>
            <person name="Hornburger P."/>
            <person name="Mueller R.-W."/>
            <person name="Bruemmer F."/>
            <person name="Labrenz M."/>
            <person name="Spormann A.M."/>
            <person name="Op den Camp H."/>
            <person name="Overmann J."/>
            <person name="Amann R."/>
            <person name="Jetten M.S.M."/>
            <person name="Mascher T."/>
            <person name="Medema M.H."/>
            <person name="Devos D.P."/>
            <person name="Kaster A.-K."/>
            <person name="Ovreas L."/>
            <person name="Rohde M."/>
            <person name="Galperin M.Y."/>
            <person name="Jogler C."/>
        </authorList>
    </citation>
    <scope>NUCLEOTIDE SEQUENCE [LARGE SCALE GENOMIC DNA]</scope>
    <source>
        <strain evidence="9 10">Mal4</strain>
    </source>
</reference>
<feature type="chain" id="PRO_5021749907" evidence="7">
    <location>
        <begin position="30"/>
        <end position="473"/>
    </location>
</feature>
<proteinExistence type="inferred from homology"/>
<evidence type="ECO:0000256" key="1">
    <source>
        <dbReference type="ARBA" id="ARBA00001913"/>
    </source>
</evidence>
<keyword evidence="3" id="KW-0479">Metal-binding</keyword>
<keyword evidence="4 7" id="KW-0732">Signal</keyword>
<accession>A0A517Z353</accession>
<dbReference type="SUPFAM" id="SSF53649">
    <property type="entry name" value="Alkaline phosphatase-like"/>
    <property type="match status" value="1"/>
</dbReference>
<evidence type="ECO:0000256" key="6">
    <source>
        <dbReference type="ARBA" id="ARBA00022837"/>
    </source>
</evidence>
<dbReference type="PROSITE" id="PS00149">
    <property type="entry name" value="SULFATASE_2"/>
    <property type="match status" value="1"/>
</dbReference>
<gene>
    <name evidence="9" type="ORF">Mal4_12230</name>
</gene>
<evidence type="ECO:0000259" key="8">
    <source>
        <dbReference type="Pfam" id="PF00884"/>
    </source>
</evidence>
<dbReference type="GO" id="GO:0046872">
    <property type="term" value="F:metal ion binding"/>
    <property type="evidence" value="ECO:0007669"/>
    <property type="project" value="UniProtKB-KW"/>
</dbReference>
<dbReference type="GO" id="GO:0004065">
    <property type="term" value="F:arylsulfatase activity"/>
    <property type="evidence" value="ECO:0007669"/>
    <property type="project" value="UniProtKB-EC"/>
</dbReference>
<dbReference type="OrthoDB" id="9762324at2"/>
<dbReference type="Pfam" id="PF00884">
    <property type="entry name" value="Sulfatase"/>
    <property type="match status" value="1"/>
</dbReference>
<evidence type="ECO:0000256" key="3">
    <source>
        <dbReference type="ARBA" id="ARBA00022723"/>
    </source>
</evidence>
<organism evidence="9 10">
    <name type="scientific">Maioricimonas rarisocia</name>
    <dbReference type="NCBI Taxonomy" id="2528026"/>
    <lineage>
        <taxon>Bacteria</taxon>
        <taxon>Pseudomonadati</taxon>
        <taxon>Planctomycetota</taxon>
        <taxon>Planctomycetia</taxon>
        <taxon>Planctomycetales</taxon>
        <taxon>Planctomycetaceae</taxon>
        <taxon>Maioricimonas</taxon>
    </lineage>
</organism>
<dbReference type="InterPro" id="IPR017850">
    <property type="entry name" value="Alkaline_phosphatase_core_sf"/>
</dbReference>
<dbReference type="EMBL" id="CP036275">
    <property type="protein sequence ID" value="QDU36922.1"/>
    <property type="molecule type" value="Genomic_DNA"/>
</dbReference>
<keyword evidence="6" id="KW-0106">Calcium</keyword>
<comment type="cofactor">
    <cofactor evidence="1">
        <name>Ca(2+)</name>
        <dbReference type="ChEBI" id="CHEBI:29108"/>
    </cofactor>
</comment>
<feature type="signal peptide" evidence="7">
    <location>
        <begin position="1"/>
        <end position="29"/>
    </location>
</feature>
<sequence length="473" mass="52930" precursor="true">MRSPLPRRLTILCGLLCGLLCHHAGTAIAAPNVLFLLTDDQRPDTIGSLGNDLIETPHLDRLVREGTTFTRAIVAIPICVASRAEILTGRDGRLNGKENHGFSPAEGVTHWATAMRGAGYETCYVGKWHTSGRPSHHGYERSEGLYAGGGGRFPLTHPHDWKGMPVTGYRGWVFQTDDRTLFPELGVGLTPDISSDFADAAIGFLREDREQPFFLHVNFTAPHDPLFVPTGYEDRYSASDIPLPVNFRPEHPFDHGNAKGRDEVLFGFPRTEEETRRGLAVYYAVITHLDAQIGRILATLEETGQLDETIILISSDHGLAMGSHGLRGKQNMYEHSIGVPLIFRGPGIPADQRTDAQCYLRDLYPTVCELTGVEIPETVHGRSLVPVIRGEAEQAYDAVFGHFRDVQRMIRTPDWKYVWYPQVQQEQLFHLADDPHELHDLSQDAAHESTRKQLRAQLDAEWERIDALKQARP</sequence>
<evidence type="ECO:0000256" key="2">
    <source>
        <dbReference type="ARBA" id="ARBA00008779"/>
    </source>
</evidence>
<dbReference type="InterPro" id="IPR050738">
    <property type="entry name" value="Sulfatase"/>
</dbReference>
<protein>
    <submittedName>
        <fullName evidence="9">Arylsulfatase</fullName>
        <ecNumber evidence="9">3.1.6.1</ecNumber>
    </submittedName>
</protein>
<dbReference type="Proteomes" id="UP000320496">
    <property type="component" value="Chromosome"/>
</dbReference>
<dbReference type="AlphaFoldDB" id="A0A517Z353"/>
<evidence type="ECO:0000256" key="5">
    <source>
        <dbReference type="ARBA" id="ARBA00022801"/>
    </source>
</evidence>
<name>A0A517Z353_9PLAN</name>
<keyword evidence="10" id="KW-1185">Reference proteome</keyword>
<feature type="domain" description="Sulfatase N-terminal" evidence="8">
    <location>
        <begin position="31"/>
        <end position="373"/>
    </location>
</feature>
<dbReference type="RefSeq" id="WP_145367531.1">
    <property type="nucleotide sequence ID" value="NZ_CP036275.1"/>
</dbReference>
<dbReference type="PANTHER" id="PTHR42693:SF42">
    <property type="entry name" value="ARYLSULFATASE G"/>
    <property type="match status" value="1"/>
</dbReference>
<keyword evidence="5 9" id="KW-0378">Hydrolase</keyword>
<dbReference type="EC" id="3.1.6.1" evidence="9"/>
<evidence type="ECO:0000313" key="10">
    <source>
        <dbReference type="Proteomes" id="UP000320496"/>
    </source>
</evidence>
<evidence type="ECO:0000256" key="7">
    <source>
        <dbReference type="SAM" id="SignalP"/>
    </source>
</evidence>
<dbReference type="KEGG" id="mri:Mal4_12230"/>
<dbReference type="InterPro" id="IPR000917">
    <property type="entry name" value="Sulfatase_N"/>
</dbReference>
<evidence type="ECO:0000313" key="9">
    <source>
        <dbReference type="EMBL" id="QDU36922.1"/>
    </source>
</evidence>
<dbReference type="CDD" id="cd16155">
    <property type="entry name" value="sulfatase_like"/>
    <property type="match status" value="1"/>
</dbReference>
<evidence type="ECO:0000256" key="4">
    <source>
        <dbReference type="ARBA" id="ARBA00022729"/>
    </source>
</evidence>
<dbReference type="PANTHER" id="PTHR42693">
    <property type="entry name" value="ARYLSULFATASE FAMILY MEMBER"/>
    <property type="match status" value="1"/>
</dbReference>